<dbReference type="InterPro" id="IPR015424">
    <property type="entry name" value="PyrdxlP-dep_Trfase"/>
</dbReference>
<name>A0A285GPN4_9FIRM</name>
<reference evidence="10" key="1">
    <citation type="submission" date="2017-09" db="EMBL/GenBank/DDBJ databases">
        <authorList>
            <person name="Varghese N."/>
            <person name="Submissions S."/>
        </authorList>
    </citation>
    <scope>NUCLEOTIDE SEQUENCE [LARGE SCALE GENOMIC DNA]</scope>
    <source>
        <strain evidence="10">MSL47</strain>
    </source>
</reference>
<dbReference type="SUPFAM" id="SSF53383">
    <property type="entry name" value="PLP-dependent transferases"/>
    <property type="match status" value="1"/>
</dbReference>
<dbReference type="STRING" id="1413210.U472_09050"/>
<dbReference type="NCBIfam" id="TIGR00713">
    <property type="entry name" value="hemL"/>
    <property type="match status" value="1"/>
</dbReference>
<dbReference type="GO" id="GO:0030170">
    <property type="term" value="F:pyridoxal phosphate binding"/>
    <property type="evidence" value="ECO:0007669"/>
    <property type="project" value="InterPro"/>
</dbReference>
<accession>A0A285GPN4</accession>
<dbReference type="InterPro" id="IPR049704">
    <property type="entry name" value="Aminotrans_3_PPA_site"/>
</dbReference>
<sequence>MSKSKELFSEAKKYIPGGVNSPARAFKAVDNDPLFIERAKGSFIYDADGKEYIDYVGSWGPMILGHNHPAVVEGLQQQLLKGSSFGAPTKLETTLAEMVVAGVSSVDKVRMVNSGTEATMSALRLARGYTGRTKIIKMEGCYHGHGDSLLVEAGSGITTLGIAGSAGVPAKLAEETIVVAYNDISALEEVFKEYSQEIAAVILEPVTGNMGVVTPNAGYLESLRNLTKEYGALLIFDEVMTGFRLAYGGAQELYNIEPDLTTFGKIIGGGLPVGAYGGKEKIMDYIAPEGPVYQAGTLSGNPLAMVAGINTLKLLKEEDTYDNLEEKGQLLEDGILKNIKKVDVHAVFSRLGSMFTLFFNSSEVTDYQSAKSSNTKAFSIYFNKMLEEGIYLPPSQFEANFISLSHGKDEIQTTIEANYKALLEVKKQVEF</sequence>
<dbReference type="AlphaFoldDB" id="A0A285GPN4"/>
<evidence type="ECO:0000313" key="9">
    <source>
        <dbReference type="EMBL" id="SNY25435.1"/>
    </source>
</evidence>
<evidence type="ECO:0000313" key="10">
    <source>
        <dbReference type="Proteomes" id="UP000219573"/>
    </source>
</evidence>
<dbReference type="Proteomes" id="UP000219573">
    <property type="component" value="Unassembled WGS sequence"/>
</dbReference>
<comment type="pathway">
    <text evidence="3">Porphyrin-containing compound metabolism; protoporphyrin-IX biosynthesis; 5-aminolevulinate from L-glutamyl-tRNA(Glu): step 2/2.</text>
</comment>
<evidence type="ECO:0000256" key="7">
    <source>
        <dbReference type="ARBA" id="ARBA00023244"/>
    </source>
</evidence>
<feature type="modified residue" description="N6-(pyridoxal phosphate)lysine" evidence="8">
    <location>
        <position position="265"/>
    </location>
</feature>
<dbReference type="NCBIfam" id="NF000818">
    <property type="entry name" value="PRK00062.1"/>
    <property type="match status" value="1"/>
</dbReference>
<keyword evidence="8" id="KW-0963">Cytoplasm</keyword>
<dbReference type="HAMAP" id="MF_00375">
    <property type="entry name" value="HemL_aminotrans_3"/>
    <property type="match status" value="1"/>
</dbReference>
<dbReference type="EC" id="5.4.3.8" evidence="8"/>
<dbReference type="Pfam" id="PF00202">
    <property type="entry name" value="Aminotran_3"/>
    <property type="match status" value="1"/>
</dbReference>
<keyword evidence="7 8" id="KW-0627">Porphyrin biosynthesis</keyword>
<protein>
    <recommendedName>
        <fullName evidence="8">Glutamate-1-semialdehyde 2,1-aminomutase</fullName>
        <shortName evidence="8">GSA</shortName>
        <ecNumber evidence="8">5.4.3.8</ecNumber>
    </recommendedName>
    <alternativeName>
        <fullName evidence="8">Glutamate-1-semialdehyde aminotransferase</fullName>
        <shortName evidence="8">GSA-AT</shortName>
    </alternativeName>
</protein>
<dbReference type="UniPathway" id="UPA00251">
    <property type="reaction ID" value="UER00317"/>
</dbReference>
<dbReference type="PANTHER" id="PTHR43713:SF3">
    <property type="entry name" value="GLUTAMATE-1-SEMIALDEHYDE 2,1-AMINOMUTASE 1, CHLOROPLASTIC-RELATED"/>
    <property type="match status" value="1"/>
</dbReference>
<dbReference type="GO" id="GO:0008483">
    <property type="term" value="F:transaminase activity"/>
    <property type="evidence" value="ECO:0007669"/>
    <property type="project" value="InterPro"/>
</dbReference>
<dbReference type="PANTHER" id="PTHR43713">
    <property type="entry name" value="GLUTAMATE-1-SEMIALDEHYDE 2,1-AMINOMUTASE"/>
    <property type="match status" value="1"/>
</dbReference>
<dbReference type="InterPro" id="IPR004639">
    <property type="entry name" value="4pyrrol_synth_GluAld_NH2Trfase"/>
</dbReference>
<comment type="catalytic activity">
    <reaction evidence="1 8">
        <text>(S)-4-amino-5-oxopentanoate = 5-aminolevulinate</text>
        <dbReference type="Rhea" id="RHEA:14265"/>
        <dbReference type="ChEBI" id="CHEBI:57501"/>
        <dbReference type="ChEBI" id="CHEBI:356416"/>
        <dbReference type="EC" id="5.4.3.8"/>
    </reaction>
</comment>
<dbReference type="InterPro" id="IPR015421">
    <property type="entry name" value="PyrdxlP-dep_Trfase_major"/>
</dbReference>
<keyword evidence="5 8" id="KW-0663">Pyridoxal phosphate</keyword>
<comment type="cofactor">
    <cofactor evidence="2 8">
        <name>pyridoxal 5'-phosphate</name>
        <dbReference type="ChEBI" id="CHEBI:597326"/>
    </cofactor>
</comment>
<evidence type="ECO:0000256" key="8">
    <source>
        <dbReference type="HAMAP-Rule" id="MF_00375"/>
    </source>
</evidence>
<comment type="subcellular location">
    <subcellularLocation>
        <location evidence="8">Cytoplasm</location>
    </subcellularLocation>
</comment>
<organism evidence="9 10">
    <name type="scientific">Orenia metallireducens</name>
    <dbReference type="NCBI Taxonomy" id="1413210"/>
    <lineage>
        <taxon>Bacteria</taxon>
        <taxon>Bacillati</taxon>
        <taxon>Bacillota</taxon>
        <taxon>Clostridia</taxon>
        <taxon>Halanaerobiales</taxon>
        <taxon>Halobacteroidaceae</taxon>
        <taxon>Orenia</taxon>
    </lineage>
</organism>
<dbReference type="PROSITE" id="PS00600">
    <property type="entry name" value="AA_TRANSFER_CLASS_3"/>
    <property type="match status" value="1"/>
</dbReference>
<evidence type="ECO:0000256" key="1">
    <source>
        <dbReference type="ARBA" id="ARBA00001579"/>
    </source>
</evidence>
<proteinExistence type="inferred from homology"/>
<gene>
    <name evidence="8" type="primary">hemL</name>
    <name evidence="9" type="ORF">SAMN06265827_10988</name>
</gene>
<dbReference type="OrthoDB" id="9807885at2"/>
<keyword evidence="6 8" id="KW-0413">Isomerase</keyword>
<evidence type="ECO:0000256" key="2">
    <source>
        <dbReference type="ARBA" id="ARBA00001933"/>
    </source>
</evidence>
<evidence type="ECO:0000256" key="5">
    <source>
        <dbReference type="ARBA" id="ARBA00022898"/>
    </source>
</evidence>
<comment type="similarity">
    <text evidence="4 8">Belongs to the class-III pyridoxal-phosphate-dependent aminotransferase family. HemL subfamily.</text>
</comment>
<dbReference type="GO" id="GO:0005737">
    <property type="term" value="C:cytoplasm"/>
    <property type="evidence" value="ECO:0007669"/>
    <property type="project" value="UniProtKB-SubCell"/>
</dbReference>
<dbReference type="GO" id="GO:0042286">
    <property type="term" value="F:glutamate-1-semialdehyde 2,1-aminomutase activity"/>
    <property type="evidence" value="ECO:0007669"/>
    <property type="project" value="UniProtKB-UniRule"/>
</dbReference>
<comment type="subunit">
    <text evidence="8">Homodimer.</text>
</comment>
<dbReference type="CDD" id="cd00610">
    <property type="entry name" value="OAT_like"/>
    <property type="match status" value="1"/>
</dbReference>
<dbReference type="InterPro" id="IPR015422">
    <property type="entry name" value="PyrdxlP-dep_Trfase_small"/>
</dbReference>
<dbReference type="GO" id="GO:0006782">
    <property type="term" value="P:protoporphyrinogen IX biosynthetic process"/>
    <property type="evidence" value="ECO:0007669"/>
    <property type="project" value="UniProtKB-UniRule"/>
</dbReference>
<dbReference type="FunFam" id="3.40.640.10:FF:000021">
    <property type="entry name" value="Glutamate-1-semialdehyde 2,1-aminomutase"/>
    <property type="match status" value="1"/>
</dbReference>
<dbReference type="Gene3D" id="3.40.640.10">
    <property type="entry name" value="Type I PLP-dependent aspartate aminotransferase-like (Major domain)"/>
    <property type="match status" value="1"/>
</dbReference>
<keyword evidence="10" id="KW-1185">Reference proteome</keyword>
<evidence type="ECO:0000256" key="4">
    <source>
        <dbReference type="ARBA" id="ARBA00008981"/>
    </source>
</evidence>
<dbReference type="InterPro" id="IPR005814">
    <property type="entry name" value="Aminotrans_3"/>
</dbReference>
<evidence type="ECO:0000256" key="3">
    <source>
        <dbReference type="ARBA" id="ARBA00004819"/>
    </source>
</evidence>
<dbReference type="RefSeq" id="WP_097017533.1">
    <property type="nucleotide sequence ID" value="NZ_OBDZ01000009.1"/>
</dbReference>
<dbReference type="Gene3D" id="3.90.1150.10">
    <property type="entry name" value="Aspartate Aminotransferase, domain 1"/>
    <property type="match status" value="1"/>
</dbReference>
<evidence type="ECO:0000256" key="6">
    <source>
        <dbReference type="ARBA" id="ARBA00023235"/>
    </source>
</evidence>
<dbReference type="EMBL" id="OBDZ01000009">
    <property type="protein sequence ID" value="SNY25435.1"/>
    <property type="molecule type" value="Genomic_DNA"/>
</dbReference>